<reference evidence="1 2" key="1">
    <citation type="submission" date="2014-09" db="EMBL/GenBank/DDBJ databases">
        <authorList>
            <person name="Regsiter A."/>
        </authorList>
    </citation>
    <scope>NUCLEOTIDE SEQUENCE [LARGE SCALE GENOMIC DNA]</scope>
</reference>
<protein>
    <submittedName>
        <fullName evidence="1">Uncharacterized protein</fullName>
    </submittedName>
</protein>
<dbReference type="AlphaFoldDB" id="A0A0U5FCR7"/>
<evidence type="ECO:0000313" key="2">
    <source>
        <dbReference type="Proteomes" id="UP000052230"/>
    </source>
</evidence>
<organism evidence="1 2">
    <name type="scientific">Xanthomonas citri pv. citri</name>
    <dbReference type="NCBI Taxonomy" id="611301"/>
    <lineage>
        <taxon>Bacteria</taxon>
        <taxon>Pseudomonadati</taxon>
        <taxon>Pseudomonadota</taxon>
        <taxon>Gammaproteobacteria</taxon>
        <taxon>Lysobacterales</taxon>
        <taxon>Lysobacteraceae</taxon>
        <taxon>Xanthomonas</taxon>
    </lineage>
</organism>
<proteinExistence type="predicted"/>
<sequence length="100" mass="10789">MKLEPTDATPVFVIREARTPGAWGKGRTFPAAATSIRKHGAANGSVVCAFVASDDACFNEMGDGVYRERGPIYKGTLHNTGVKITEVYDEKPLKTSDDNN</sequence>
<gene>
    <name evidence="1" type="ORF">XAC3562_1200128</name>
</gene>
<name>A0A0U5FCR7_XANCI</name>
<keyword evidence="2" id="KW-1185">Reference proteome</keyword>
<accession>A0A0U5FCR7</accession>
<comment type="caution">
    <text evidence="1">The sequence shown here is derived from an EMBL/GenBank/DDBJ whole genome shotgun (WGS) entry which is preliminary data.</text>
</comment>
<dbReference type="EMBL" id="CCXZ01000025">
    <property type="protein sequence ID" value="CEG14805.1"/>
    <property type="molecule type" value="Genomic_DNA"/>
</dbReference>
<evidence type="ECO:0000313" key="1">
    <source>
        <dbReference type="EMBL" id="CEG14805.1"/>
    </source>
</evidence>
<dbReference type="Proteomes" id="UP000052230">
    <property type="component" value="Unassembled WGS sequence"/>
</dbReference>